<evidence type="ECO:0000256" key="2">
    <source>
        <dbReference type="SAM" id="Phobius"/>
    </source>
</evidence>
<sequence>MNDPTRKRPTRIPWITAIAGVTAALLVVLAVVLFPEQDAPDPPPTPSPTEAATSASGSATLSLPDDTEPVSFRFDVDAEQSVLLEASVTATYTASTGERRALYAIIGMSCGSIDGPTNTQSVNGTENLIHQTTRQMTQLLSYDVETPGAHRCTANVSAPNWDPEYGDAELSLTASIRLVTEDESAFHHAPTKSQQPIVLDPEEEALVVDETFPLAAGRRGDLAVMSGTHLTSCTITNGSRDRTAGNLCTEPLVDRGGSTVATRTVVDQLQGDEVCRTVTADRTLTSIDHLVHHRLLHSEETIEGFLANPCGDRLRIRHHVANDGPAALVVHRDSTKAVSVAH</sequence>
<organism evidence="3 4">
    <name type="scientific">Brachybacterium sacelli</name>
    <dbReference type="NCBI Taxonomy" id="173364"/>
    <lineage>
        <taxon>Bacteria</taxon>
        <taxon>Bacillati</taxon>
        <taxon>Actinomycetota</taxon>
        <taxon>Actinomycetes</taxon>
        <taxon>Micrococcales</taxon>
        <taxon>Dermabacteraceae</taxon>
        <taxon>Brachybacterium</taxon>
    </lineage>
</organism>
<keyword evidence="4" id="KW-1185">Reference proteome</keyword>
<feature type="region of interest" description="Disordered" evidence="1">
    <location>
        <begin position="39"/>
        <end position="66"/>
    </location>
</feature>
<name>A0ABS4WVN4_9MICO</name>
<reference evidence="3 4" key="1">
    <citation type="submission" date="2021-03" db="EMBL/GenBank/DDBJ databases">
        <title>Sequencing the genomes of 1000 actinobacteria strains.</title>
        <authorList>
            <person name="Klenk H.-P."/>
        </authorList>
    </citation>
    <scope>NUCLEOTIDE SEQUENCE [LARGE SCALE GENOMIC DNA]</scope>
    <source>
        <strain evidence="3 4">DSM 14566</strain>
    </source>
</reference>
<evidence type="ECO:0000313" key="3">
    <source>
        <dbReference type="EMBL" id="MBP2380206.1"/>
    </source>
</evidence>
<keyword evidence="2" id="KW-0812">Transmembrane</keyword>
<gene>
    <name evidence="3" type="ORF">JOF43_000163</name>
</gene>
<dbReference type="RefSeq" id="WP_209897908.1">
    <property type="nucleotide sequence ID" value="NZ_BAAAJW010000006.1"/>
</dbReference>
<feature type="transmembrane region" description="Helical" evidence="2">
    <location>
        <begin position="12"/>
        <end position="34"/>
    </location>
</feature>
<accession>A0ABS4WVN4</accession>
<dbReference type="Proteomes" id="UP001519290">
    <property type="component" value="Unassembled WGS sequence"/>
</dbReference>
<dbReference type="EMBL" id="JAGIOD010000001">
    <property type="protein sequence ID" value="MBP2380206.1"/>
    <property type="molecule type" value="Genomic_DNA"/>
</dbReference>
<keyword evidence="2" id="KW-1133">Transmembrane helix</keyword>
<evidence type="ECO:0000256" key="1">
    <source>
        <dbReference type="SAM" id="MobiDB-lite"/>
    </source>
</evidence>
<evidence type="ECO:0000313" key="4">
    <source>
        <dbReference type="Proteomes" id="UP001519290"/>
    </source>
</evidence>
<proteinExistence type="predicted"/>
<comment type="caution">
    <text evidence="3">The sequence shown here is derived from an EMBL/GenBank/DDBJ whole genome shotgun (WGS) entry which is preliminary data.</text>
</comment>
<protein>
    <submittedName>
        <fullName evidence="3">Uncharacterized protein</fullName>
    </submittedName>
</protein>
<keyword evidence="2" id="KW-0472">Membrane</keyword>
<feature type="compositionally biased region" description="Low complexity" evidence="1">
    <location>
        <begin position="48"/>
        <end position="64"/>
    </location>
</feature>